<dbReference type="OrthoDB" id="6156543at2759"/>
<dbReference type="Pfam" id="PF07679">
    <property type="entry name" value="I-set"/>
    <property type="match status" value="3"/>
</dbReference>
<sequence>MRCTIRETHPSITDVWWTKGYSNARIQADMKYTIQKRTTYTSLYFLNVDGNDAGIYRCCANNTHGEMCANTTLVTGKKPVFPKAYKDIYRVKEGTTVILECDPKTSIPPITELWWQKRMNGRFYNLTNSSKYSDGTVTAPNLHITNVRSSDVTNYTCNVANAFGKSQVDLKVQLGEIPTVSATTKEYYPIRGGAVTLICNINNENQIWWKRFNGHKELDIDSKKSSGETTCSLTIQNIQAEDDGDYRCYGGNEFGRNVDTITISSGNIPIISKSSNTYNGEYDKSLILTVYVQNVYPEVSNIEWYHKGRVLSRRHRYTLSNLSLKISHLRLEDNGTYVCRVGNRIGYANVTMTLTIWKRPLINVYGTTFSKKGSDATFKCYIRNSYPPVERKLWRKGAGTKSEQTILKNDNKYSIQHFEHYLTLKVKSVNIDDSGTYTCVAENKFSAGNGSIILSVGSPPVVNISRDYYVTEVGKDVTISCLIRNVPSNYLSTIGWRKGSSDIMNSQFYTVGPSDNPFLIIKNARVSDAGYYSCHVRNKYGSEKDLTELKIISARVQRQVHVASARTSYEIYCEVTGGDRVFWRKNGTILNLNNQPKYTGGNLKNPSLFIRNISYLDKGIYTCETSLENLTAISNKIQLFVKGSYVI</sequence>
<feature type="domain" description="Ig-like" evidence="3">
    <location>
        <begin position="82"/>
        <end position="173"/>
    </location>
</feature>
<feature type="domain" description="Ig-like" evidence="3">
    <location>
        <begin position="360"/>
        <end position="455"/>
    </location>
</feature>
<dbReference type="Gene3D" id="2.60.40.10">
    <property type="entry name" value="Immunoglobulins"/>
    <property type="match status" value="7"/>
</dbReference>
<dbReference type="Pfam" id="PF13927">
    <property type="entry name" value="Ig_3"/>
    <property type="match status" value="2"/>
</dbReference>
<evidence type="ECO:0000256" key="1">
    <source>
        <dbReference type="ARBA" id="ARBA00022729"/>
    </source>
</evidence>
<dbReference type="SMART" id="SM00409">
    <property type="entry name" value="IG"/>
    <property type="match status" value="7"/>
</dbReference>
<feature type="domain" description="Ig-like" evidence="3">
    <location>
        <begin position="178"/>
        <end position="264"/>
    </location>
</feature>
<dbReference type="InterPro" id="IPR050958">
    <property type="entry name" value="Cell_Adh-Cytoskel_Orgn"/>
</dbReference>
<feature type="domain" description="Ig-like" evidence="3">
    <location>
        <begin position="1"/>
        <end position="74"/>
    </location>
</feature>
<evidence type="ECO:0000313" key="4">
    <source>
        <dbReference type="EMBL" id="VDI17862.1"/>
    </source>
</evidence>
<dbReference type="SUPFAM" id="SSF48726">
    <property type="entry name" value="Immunoglobulin"/>
    <property type="match status" value="7"/>
</dbReference>
<dbReference type="PANTHER" id="PTHR45080">
    <property type="entry name" value="CONTACTIN 5"/>
    <property type="match status" value="1"/>
</dbReference>
<dbReference type="GO" id="GO:0007156">
    <property type="term" value="P:homophilic cell adhesion via plasma membrane adhesion molecules"/>
    <property type="evidence" value="ECO:0007669"/>
    <property type="project" value="TreeGrafter"/>
</dbReference>
<gene>
    <name evidence="4" type="ORF">MGAL_10B063367</name>
</gene>
<dbReference type="InterPro" id="IPR013151">
    <property type="entry name" value="Immunoglobulin_dom"/>
</dbReference>
<reference evidence="4" key="1">
    <citation type="submission" date="2018-11" db="EMBL/GenBank/DDBJ databases">
        <authorList>
            <person name="Alioto T."/>
            <person name="Alioto T."/>
        </authorList>
    </citation>
    <scope>NUCLEOTIDE SEQUENCE</scope>
</reference>
<evidence type="ECO:0000259" key="3">
    <source>
        <dbReference type="PROSITE" id="PS50835"/>
    </source>
</evidence>
<proteinExistence type="predicted"/>
<feature type="domain" description="Ig-like" evidence="3">
    <location>
        <begin position="459"/>
        <end position="547"/>
    </location>
</feature>
<dbReference type="GO" id="GO:0008046">
    <property type="term" value="F:axon guidance receptor activity"/>
    <property type="evidence" value="ECO:0007669"/>
    <property type="project" value="TreeGrafter"/>
</dbReference>
<evidence type="ECO:0000313" key="5">
    <source>
        <dbReference type="Proteomes" id="UP000596742"/>
    </source>
</evidence>
<dbReference type="GO" id="GO:0050808">
    <property type="term" value="P:synapse organization"/>
    <property type="evidence" value="ECO:0007669"/>
    <property type="project" value="TreeGrafter"/>
</dbReference>
<dbReference type="AlphaFoldDB" id="A0A8B6DDX1"/>
<dbReference type="Pfam" id="PF13895">
    <property type="entry name" value="Ig_2"/>
    <property type="match status" value="1"/>
</dbReference>
<keyword evidence="2" id="KW-1015">Disulfide bond</keyword>
<organism evidence="4 5">
    <name type="scientific">Mytilus galloprovincialis</name>
    <name type="common">Mediterranean mussel</name>
    <dbReference type="NCBI Taxonomy" id="29158"/>
    <lineage>
        <taxon>Eukaryota</taxon>
        <taxon>Metazoa</taxon>
        <taxon>Spiralia</taxon>
        <taxon>Lophotrochozoa</taxon>
        <taxon>Mollusca</taxon>
        <taxon>Bivalvia</taxon>
        <taxon>Autobranchia</taxon>
        <taxon>Pteriomorphia</taxon>
        <taxon>Mytilida</taxon>
        <taxon>Mytiloidea</taxon>
        <taxon>Mytilidae</taxon>
        <taxon>Mytilinae</taxon>
        <taxon>Mytilus</taxon>
    </lineage>
</organism>
<dbReference type="InterPro" id="IPR007110">
    <property type="entry name" value="Ig-like_dom"/>
</dbReference>
<evidence type="ECO:0000256" key="2">
    <source>
        <dbReference type="ARBA" id="ARBA00023157"/>
    </source>
</evidence>
<dbReference type="GO" id="GO:0030424">
    <property type="term" value="C:axon"/>
    <property type="evidence" value="ECO:0007669"/>
    <property type="project" value="TreeGrafter"/>
</dbReference>
<protein>
    <recommendedName>
        <fullName evidence="3">Ig-like domain-containing protein</fullName>
    </recommendedName>
</protein>
<accession>A0A8B6DDX1</accession>
<dbReference type="GO" id="GO:0005886">
    <property type="term" value="C:plasma membrane"/>
    <property type="evidence" value="ECO:0007669"/>
    <property type="project" value="TreeGrafter"/>
</dbReference>
<dbReference type="InterPro" id="IPR036179">
    <property type="entry name" value="Ig-like_dom_sf"/>
</dbReference>
<dbReference type="InterPro" id="IPR013098">
    <property type="entry name" value="Ig_I-set"/>
</dbReference>
<dbReference type="InterPro" id="IPR013783">
    <property type="entry name" value="Ig-like_fold"/>
</dbReference>
<dbReference type="Proteomes" id="UP000596742">
    <property type="component" value="Unassembled WGS sequence"/>
</dbReference>
<dbReference type="Pfam" id="PF00047">
    <property type="entry name" value="ig"/>
    <property type="match status" value="1"/>
</dbReference>
<dbReference type="SMART" id="SM00408">
    <property type="entry name" value="IGc2"/>
    <property type="match status" value="7"/>
</dbReference>
<feature type="domain" description="Ig-like" evidence="3">
    <location>
        <begin position="269"/>
        <end position="355"/>
    </location>
</feature>
<keyword evidence="5" id="KW-1185">Reference proteome</keyword>
<dbReference type="GO" id="GO:0043025">
    <property type="term" value="C:neuronal cell body"/>
    <property type="evidence" value="ECO:0007669"/>
    <property type="project" value="TreeGrafter"/>
</dbReference>
<keyword evidence="1" id="KW-0732">Signal</keyword>
<feature type="domain" description="Ig-like" evidence="3">
    <location>
        <begin position="581"/>
        <end position="634"/>
    </location>
</feature>
<comment type="caution">
    <text evidence="4">The sequence shown here is derived from an EMBL/GenBank/DDBJ whole genome shotgun (WGS) entry which is preliminary data.</text>
</comment>
<dbReference type="InterPro" id="IPR003599">
    <property type="entry name" value="Ig_sub"/>
</dbReference>
<dbReference type="PANTHER" id="PTHR45080:SF8">
    <property type="entry name" value="IG-LIKE DOMAIN-CONTAINING PROTEIN"/>
    <property type="match status" value="1"/>
</dbReference>
<dbReference type="EMBL" id="UYJE01003267">
    <property type="protein sequence ID" value="VDI17862.1"/>
    <property type="molecule type" value="Genomic_DNA"/>
</dbReference>
<dbReference type="CDD" id="cd00096">
    <property type="entry name" value="Ig"/>
    <property type="match status" value="2"/>
</dbReference>
<name>A0A8B6DDX1_MYTGA</name>
<dbReference type="InterPro" id="IPR003598">
    <property type="entry name" value="Ig_sub2"/>
</dbReference>
<dbReference type="PROSITE" id="PS50835">
    <property type="entry name" value="IG_LIKE"/>
    <property type="match status" value="7"/>
</dbReference>